<reference evidence="2 3" key="1">
    <citation type="submission" date="2019-02" db="EMBL/GenBank/DDBJ databases">
        <title>Sequencing the genomes of 1000 actinobacteria strains.</title>
        <authorList>
            <person name="Klenk H.-P."/>
        </authorList>
    </citation>
    <scope>NUCLEOTIDE SEQUENCE [LARGE SCALE GENOMIC DNA]</scope>
    <source>
        <strain evidence="2 3">DSM 45162</strain>
    </source>
</reference>
<organism evidence="2 3">
    <name type="scientific">Krasilnikovia cinnamomea</name>
    <dbReference type="NCBI Taxonomy" id="349313"/>
    <lineage>
        <taxon>Bacteria</taxon>
        <taxon>Bacillati</taxon>
        <taxon>Actinomycetota</taxon>
        <taxon>Actinomycetes</taxon>
        <taxon>Micromonosporales</taxon>
        <taxon>Micromonosporaceae</taxon>
        <taxon>Krasilnikovia</taxon>
    </lineage>
</organism>
<protein>
    <submittedName>
        <fullName evidence="2">Uncharacterized protein</fullName>
    </submittedName>
</protein>
<keyword evidence="1" id="KW-0472">Membrane</keyword>
<dbReference type="Proteomes" id="UP000292564">
    <property type="component" value="Unassembled WGS sequence"/>
</dbReference>
<evidence type="ECO:0000256" key="1">
    <source>
        <dbReference type="SAM" id="Phobius"/>
    </source>
</evidence>
<dbReference type="EMBL" id="SHKY01000001">
    <property type="protein sequence ID" value="RZU48554.1"/>
    <property type="molecule type" value="Genomic_DNA"/>
</dbReference>
<keyword evidence="1" id="KW-1133">Transmembrane helix</keyword>
<dbReference type="AlphaFoldDB" id="A0A4Q7ZE57"/>
<proteinExistence type="predicted"/>
<keyword evidence="3" id="KW-1185">Reference proteome</keyword>
<evidence type="ECO:0000313" key="2">
    <source>
        <dbReference type="EMBL" id="RZU48554.1"/>
    </source>
</evidence>
<evidence type="ECO:0000313" key="3">
    <source>
        <dbReference type="Proteomes" id="UP000292564"/>
    </source>
</evidence>
<keyword evidence="1" id="KW-0812">Transmembrane</keyword>
<feature type="transmembrane region" description="Helical" evidence="1">
    <location>
        <begin position="6"/>
        <end position="30"/>
    </location>
</feature>
<accession>A0A4Q7ZE57</accession>
<sequence>MGGIAPWQLLVCLFLVALIGFGALVAVAALRQERKR</sequence>
<comment type="caution">
    <text evidence="2">The sequence shown here is derived from an EMBL/GenBank/DDBJ whole genome shotgun (WGS) entry which is preliminary data.</text>
</comment>
<gene>
    <name evidence="2" type="ORF">EV385_0271</name>
</gene>
<name>A0A4Q7ZE57_9ACTN</name>